<evidence type="ECO:0000259" key="2">
    <source>
        <dbReference type="SMART" id="SM00854"/>
    </source>
</evidence>
<dbReference type="InterPro" id="IPR029052">
    <property type="entry name" value="Metallo-depent_PP-like"/>
</dbReference>
<accession>A0A917ANS7</accession>
<dbReference type="PANTHER" id="PTHR33393">
    <property type="entry name" value="POLYGLUTAMINE SYNTHESIS ACCESSORY PROTEIN RV0574C-RELATED"/>
    <property type="match status" value="1"/>
</dbReference>
<evidence type="ECO:0000256" key="1">
    <source>
        <dbReference type="ARBA" id="ARBA00005662"/>
    </source>
</evidence>
<reference evidence="3" key="1">
    <citation type="journal article" date="2014" name="Int. J. Syst. Evol. Microbiol.">
        <title>Complete genome sequence of Corynebacterium casei LMG S-19264T (=DSM 44701T), isolated from a smear-ripened cheese.</title>
        <authorList>
            <consortium name="US DOE Joint Genome Institute (JGI-PGF)"/>
            <person name="Walter F."/>
            <person name="Albersmeier A."/>
            <person name="Kalinowski J."/>
            <person name="Ruckert C."/>
        </authorList>
    </citation>
    <scope>NUCLEOTIDE SEQUENCE</scope>
    <source>
        <strain evidence="3">CGMCC 1.15388</strain>
    </source>
</reference>
<dbReference type="PANTHER" id="PTHR33393:SF11">
    <property type="entry name" value="POLYGLUTAMINE SYNTHESIS ACCESSORY PROTEIN RV0574C-RELATED"/>
    <property type="match status" value="1"/>
</dbReference>
<dbReference type="RefSeq" id="WP_188682761.1">
    <property type="nucleotide sequence ID" value="NZ_BMIS01000002.1"/>
</dbReference>
<dbReference type="SUPFAM" id="SSF56300">
    <property type="entry name" value="Metallo-dependent phosphatases"/>
    <property type="match status" value="1"/>
</dbReference>
<sequence>MTLLCATGDLVLEREDCTELFDEARTALDQADVLVGHLEVPHTEHRQSSSSDVPAAAAAPAALDAVAEAGFDILTLAGNHVADFGGVGISDTRRHCLDRGMAVTGAGEDLEQACEPAEVQTPEGTVRVISVNCVGPPESAAGTQKPGAASVQVITHYEPRGANPGGPPAVYTFAEPASLRSFIQRVSEAYHNGPEAPVLVVALHKGLVHQRAQIADYEYEIAYAALDAGAAAVISHHAHIFKGIEVYRGRPIFHGLGNFVTVTSALTGAETTSAEQRRWTDERQRLFGFVPDPSMPDYPFHPESRHTGIAALEIRAGAVVGAGLILCRIDQQARPVPLTRGRSAEETASYIRQITAEAGLDTALSWDGDRLRIELEGGTA</sequence>
<dbReference type="Pfam" id="PF09587">
    <property type="entry name" value="PGA_cap"/>
    <property type="match status" value="1"/>
</dbReference>
<evidence type="ECO:0000313" key="3">
    <source>
        <dbReference type="EMBL" id="GGE62726.1"/>
    </source>
</evidence>
<dbReference type="Proteomes" id="UP000633136">
    <property type="component" value="Unassembled WGS sequence"/>
</dbReference>
<dbReference type="SMART" id="SM00854">
    <property type="entry name" value="PGA_cap"/>
    <property type="match status" value="1"/>
</dbReference>
<dbReference type="InterPro" id="IPR019079">
    <property type="entry name" value="Capsule_synth_CapA"/>
</dbReference>
<dbReference type="EMBL" id="BMIS01000002">
    <property type="protein sequence ID" value="GGE62726.1"/>
    <property type="molecule type" value="Genomic_DNA"/>
</dbReference>
<dbReference type="InterPro" id="IPR052169">
    <property type="entry name" value="CW_Biosynth-Accessory"/>
</dbReference>
<keyword evidence="4" id="KW-1185">Reference proteome</keyword>
<protein>
    <recommendedName>
        <fullName evidence="2">Capsule synthesis protein CapA domain-containing protein</fullName>
    </recommendedName>
</protein>
<feature type="domain" description="Capsule synthesis protein CapA" evidence="2">
    <location>
        <begin position="3"/>
        <end position="263"/>
    </location>
</feature>
<name>A0A917ANS7_9MICC</name>
<dbReference type="AlphaFoldDB" id="A0A917ANS7"/>
<comment type="similarity">
    <text evidence="1">Belongs to the CapA family.</text>
</comment>
<comment type="caution">
    <text evidence="3">The sequence shown here is derived from an EMBL/GenBank/DDBJ whole genome shotgun (WGS) entry which is preliminary data.</text>
</comment>
<gene>
    <name evidence="3" type="ORF">GCM10011401_07240</name>
</gene>
<evidence type="ECO:0000313" key="4">
    <source>
        <dbReference type="Proteomes" id="UP000633136"/>
    </source>
</evidence>
<organism evidence="3 4">
    <name type="scientific">Nesterenkonia cremea</name>
    <dbReference type="NCBI Taxonomy" id="1882340"/>
    <lineage>
        <taxon>Bacteria</taxon>
        <taxon>Bacillati</taxon>
        <taxon>Actinomycetota</taxon>
        <taxon>Actinomycetes</taxon>
        <taxon>Micrococcales</taxon>
        <taxon>Micrococcaceae</taxon>
        <taxon>Nesterenkonia</taxon>
    </lineage>
</organism>
<reference evidence="3" key="2">
    <citation type="submission" date="2020-09" db="EMBL/GenBank/DDBJ databases">
        <authorList>
            <person name="Sun Q."/>
            <person name="Zhou Y."/>
        </authorList>
    </citation>
    <scope>NUCLEOTIDE SEQUENCE</scope>
    <source>
        <strain evidence="3">CGMCC 1.15388</strain>
    </source>
</reference>
<proteinExistence type="inferred from homology"/>